<evidence type="ECO:0000313" key="2">
    <source>
        <dbReference type="EMBL" id="MBP3951251.1"/>
    </source>
</evidence>
<dbReference type="AlphaFoldDB" id="A0A941ANX8"/>
<evidence type="ECO:0000256" key="1">
    <source>
        <dbReference type="SAM" id="Phobius"/>
    </source>
</evidence>
<dbReference type="EMBL" id="JAGKSQ010000003">
    <property type="protein sequence ID" value="MBP3951251.1"/>
    <property type="molecule type" value="Genomic_DNA"/>
</dbReference>
<protein>
    <submittedName>
        <fullName evidence="2">Uncharacterized protein</fullName>
    </submittedName>
</protein>
<proteinExistence type="predicted"/>
<dbReference type="Proteomes" id="UP000678228">
    <property type="component" value="Unassembled WGS sequence"/>
</dbReference>
<keyword evidence="1" id="KW-1133">Transmembrane helix</keyword>
<keyword evidence="1" id="KW-0472">Membrane</keyword>
<accession>A0A941ANX8</accession>
<keyword evidence="1" id="KW-0812">Transmembrane</keyword>
<dbReference type="Pfam" id="PF19610">
    <property type="entry name" value="DUF6115"/>
    <property type="match status" value="1"/>
</dbReference>
<gene>
    <name evidence="2" type="ORF">J7W16_08885</name>
</gene>
<organism evidence="2 3">
    <name type="scientific">Halalkalibacter suaedae</name>
    <dbReference type="NCBI Taxonomy" id="2822140"/>
    <lineage>
        <taxon>Bacteria</taxon>
        <taxon>Bacillati</taxon>
        <taxon>Bacillota</taxon>
        <taxon>Bacilli</taxon>
        <taxon>Bacillales</taxon>
        <taxon>Bacillaceae</taxon>
        <taxon>Halalkalibacter</taxon>
    </lineage>
</organism>
<keyword evidence="3" id="KW-1185">Reference proteome</keyword>
<comment type="caution">
    <text evidence="2">The sequence shown here is derived from an EMBL/GenBank/DDBJ whole genome shotgun (WGS) entry which is preliminary data.</text>
</comment>
<dbReference type="RefSeq" id="WP_210596942.1">
    <property type="nucleotide sequence ID" value="NZ_JAGKSQ010000003.1"/>
</dbReference>
<dbReference type="InterPro" id="IPR046118">
    <property type="entry name" value="DUF6115"/>
</dbReference>
<sequence>MIDIMIIVLFSLSLLLFILAYFKKDRIKELEKQLEEMSITQMQELYILKKKIRSLEEQATLDEQQTTFIRQAKSNSKQQLLREVISLYTQGFQIEDIAQQTSLTHGEVELFLDSYLSAEKERDE</sequence>
<name>A0A941ANX8_9BACI</name>
<evidence type="ECO:0000313" key="3">
    <source>
        <dbReference type="Proteomes" id="UP000678228"/>
    </source>
</evidence>
<reference evidence="2" key="1">
    <citation type="submission" date="2021-03" db="EMBL/GenBank/DDBJ databases">
        <title>Bacillus suaedae sp. nov., isolated from Suaeda aralocaspica.</title>
        <authorList>
            <person name="Lei R.F.R."/>
        </authorList>
    </citation>
    <scope>NUCLEOTIDE SEQUENCE</scope>
    <source>
        <strain evidence="2">YZJH907-2</strain>
    </source>
</reference>
<feature type="transmembrane region" description="Helical" evidence="1">
    <location>
        <begin position="6"/>
        <end position="22"/>
    </location>
</feature>